<feature type="non-terminal residue" evidence="4">
    <location>
        <position position="431"/>
    </location>
</feature>
<keyword evidence="3" id="KW-0472">Membrane</keyword>
<sequence>SRTYLRTLFPKIHAVLFLAVLAATLSHVIFVGRTIPQIPVYVAAGLWTLTALYRLLRLSFAAGRATVYDKWEDSQVTRIGLRSGRLCVFPGSYFYVHLPRKATAFSPESALHYEVLTSYPMAVMRYTQAPSSDETSLAFLVSHQARSLRGLAFRLGQRLLLEGPYGRDLSLHLFDRVILTAKGMGIAGVLPHAFGLAEHKQHDDEVKARIFAKAYSTKAAKRASADSSSSGMATRHESPGPSAGSDAGSTIANETQGRSPQQQDTIKSLFRDLTHRVDLFWVLEHNSQEKWIDGYLRALQTLDPNNRLLLVWCIYPSPRTGPPPFTESRYWRAVYPKEGQLWSGTSRAMREVAYESLSPGKTVVVVCGDSEYRATTRRTVTSLVTADRDLSFAEVEYRPGATARDADSAMLAEEGALQHPWPDGKAKQKGS</sequence>
<dbReference type="GO" id="GO:0015677">
    <property type="term" value="P:copper ion import"/>
    <property type="evidence" value="ECO:0007669"/>
    <property type="project" value="TreeGrafter"/>
</dbReference>
<evidence type="ECO:0000313" key="4">
    <source>
        <dbReference type="EMBL" id="KAJ9129557.1"/>
    </source>
</evidence>
<dbReference type="AlphaFoldDB" id="A0AA38R7J1"/>
<name>A0AA38R7J1_9PEZI</name>
<reference evidence="4" key="1">
    <citation type="submission" date="2022-07" db="EMBL/GenBank/DDBJ databases">
        <title>Fungi with potential for degradation of polypropylene.</title>
        <authorList>
            <person name="Gostincar C."/>
        </authorList>
    </citation>
    <scope>NUCLEOTIDE SEQUENCE</scope>
    <source>
        <strain evidence="4">EXF-13308</strain>
    </source>
</reference>
<dbReference type="PANTHER" id="PTHR32361:SF9">
    <property type="entry name" value="FERRIC REDUCTASE TRANSMEMBRANE COMPONENT 3-RELATED"/>
    <property type="match status" value="1"/>
</dbReference>
<feature type="region of interest" description="Disordered" evidence="2">
    <location>
        <begin position="402"/>
        <end position="431"/>
    </location>
</feature>
<feature type="region of interest" description="Disordered" evidence="2">
    <location>
        <begin position="222"/>
        <end position="264"/>
    </location>
</feature>
<feature type="compositionally biased region" description="Polar residues" evidence="2">
    <location>
        <begin position="250"/>
        <end position="264"/>
    </location>
</feature>
<evidence type="ECO:0000256" key="2">
    <source>
        <dbReference type="SAM" id="MobiDB-lite"/>
    </source>
</evidence>
<dbReference type="GO" id="GO:0006826">
    <property type="term" value="P:iron ion transport"/>
    <property type="evidence" value="ECO:0007669"/>
    <property type="project" value="TreeGrafter"/>
</dbReference>
<keyword evidence="3" id="KW-0812">Transmembrane</keyword>
<evidence type="ECO:0000256" key="3">
    <source>
        <dbReference type="SAM" id="Phobius"/>
    </source>
</evidence>
<gene>
    <name evidence="4" type="ORF">NKR23_g12513</name>
</gene>
<protein>
    <submittedName>
        <fullName evidence="4">Uncharacterized protein</fullName>
    </submittedName>
</protein>
<organism evidence="4 5">
    <name type="scientific">Pleurostoma richardsiae</name>
    <dbReference type="NCBI Taxonomy" id="41990"/>
    <lineage>
        <taxon>Eukaryota</taxon>
        <taxon>Fungi</taxon>
        <taxon>Dikarya</taxon>
        <taxon>Ascomycota</taxon>
        <taxon>Pezizomycotina</taxon>
        <taxon>Sordariomycetes</taxon>
        <taxon>Sordariomycetidae</taxon>
        <taxon>Calosphaeriales</taxon>
        <taxon>Pleurostomataceae</taxon>
        <taxon>Pleurostoma</taxon>
    </lineage>
</organism>
<keyword evidence="3" id="KW-1133">Transmembrane helix</keyword>
<dbReference type="InterPro" id="IPR051410">
    <property type="entry name" value="Ferric/Cupric_Reductase"/>
</dbReference>
<proteinExistence type="predicted"/>
<dbReference type="GO" id="GO:0000293">
    <property type="term" value="F:ferric-chelate reductase activity"/>
    <property type="evidence" value="ECO:0007669"/>
    <property type="project" value="TreeGrafter"/>
</dbReference>
<dbReference type="Proteomes" id="UP001174694">
    <property type="component" value="Unassembled WGS sequence"/>
</dbReference>
<dbReference type="Gene3D" id="3.40.50.80">
    <property type="entry name" value="Nucleotide-binding domain of ferredoxin-NADP reductase (FNR) module"/>
    <property type="match status" value="1"/>
</dbReference>
<evidence type="ECO:0000313" key="5">
    <source>
        <dbReference type="Proteomes" id="UP001174694"/>
    </source>
</evidence>
<feature type="transmembrane region" description="Helical" evidence="3">
    <location>
        <begin position="12"/>
        <end position="32"/>
    </location>
</feature>
<feature type="compositionally biased region" description="Basic and acidic residues" evidence="2">
    <location>
        <begin position="422"/>
        <end position="431"/>
    </location>
</feature>
<keyword evidence="5" id="KW-1185">Reference proteome</keyword>
<dbReference type="GO" id="GO:0005886">
    <property type="term" value="C:plasma membrane"/>
    <property type="evidence" value="ECO:0007669"/>
    <property type="project" value="TreeGrafter"/>
</dbReference>
<dbReference type="EMBL" id="JANBVO010000169">
    <property type="protein sequence ID" value="KAJ9129557.1"/>
    <property type="molecule type" value="Genomic_DNA"/>
</dbReference>
<keyword evidence="1" id="KW-0813">Transport</keyword>
<feature type="compositionally biased region" description="Low complexity" evidence="2">
    <location>
        <begin position="225"/>
        <end position="249"/>
    </location>
</feature>
<accession>A0AA38R7J1</accession>
<comment type="caution">
    <text evidence="4">The sequence shown here is derived from an EMBL/GenBank/DDBJ whole genome shotgun (WGS) entry which is preliminary data.</text>
</comment>
<dbReference type="PANTHER" id="PTHR32361">
    <property type="entry name" value="FERRIC/CUPRIC REDUCTASE TRANSMEMBRANE COMPONENT"/>
    <property type="match status" value="1"/>
</dbReference>
<evidence type="ECO:0000256" key="1">
    <source>
        <dbReference type="ARBA" id="ARBA00022448"/>
    </source>
</evidence>
<dbReference type="GO" id="GO:0006879">
    <property type="term" value="P:intracellular iron ion homeostasis"/>
    <property type="evidence" value="ECO:0007669"/>
    <property type="project" value="TreeGrafter"/>
</dbReference>
<dbReference type="InterPro" id="IPR039261">
    <property type="entry name" value="FNR_nucleotide-bd"/>
</dbReference>